<evidence type="ECO:0000313" key="1">
    <source>
        <dbReference type="EMBL" id="GBP54323.1"/>
    </source>
</evidence>
<dbReference type="AlphaFoldDB" id="A0A4C1WTS7"/>
<dbReference type="Proteomes" id="UP000299102">
    <property type="component" value="Unassembled WGS sequence"/>
</dbReference>
<comment type="caution">
    <text evidence="1">The sequence shown here is derived from an EMBL/GenBank/DDBJ whole genome shotgun (WGS) entry which is preliminary data.</text>
</comment>
<proteinExistence type="predicted"/>
<sequence>MGDEAKPGGGQDRLATIYGDSTNLSGPFKCIPKRRHDVDQLSTMKYLTKTVVVPDLDSRHERRDRVNWHRILPFDLRTATLKLPTAAEVPAHKALCAAGAHAARFSYFMVRKGKLLRELTVEPHMLP</sequence>
<reference evidence="1 2" key="1">
    <citation type="journal article" date="2019" name="Commun. Biol.">
        <title>The bagworm genome reveals a unique fibroin gene that provides high tensile strength.</title>
        <authorList>
            <person name="Kono N."/>
            <person name="Nakamura H."/>
            <person name="Ohtoshi R."/>
            <person name="Tomita M."/>
            <person name="Numata K."/>
            <person name="Arakawa K."/>
        </authorList>
    </citation>
    <scope>NUCLEOTIDE SEQUENCE [LARGE SCALE GENOMIC DNA]</scope>
</reference>
<name>A0A4C1WTS7_EUMVA</name>
<dbReference type="EMBL" id="BGZK01000644">
    <property type="protein sequence ID" value="GBP54323.1"/>
    <property type="molecule type" value="Genomic_DNA"/>
</dbReference>
<gene>
    <name evidence="1" type="ORF">EVAR_38556_1</name>
</gene>
<evidence type="ECO:0000313" key="2">
    <source>
        <dbReference type="Proteomes" id="UP000299102"/>
    </source>
</evidence>
<accession>A0A4C1WTS7</accession>
<keyword evidence="2" id="KW-1185">Reference proteome</keyword>
<protein>
    <submittedName>
        <fullName evidence="1">Uncharacterized protein</fullName>
    </submittedName>
</protein>
<organism evidence="1 2">
    <name type="scientific">Eumeta variegata</name>
    <name type="common">Bagworm moth</name>
    <name type="synonym">Eumeta japonica</name>
    <dbReference type="NCBI Taxonomy" id="151549"/>
    <lineage>
        <taxon>Eukaryota</taxon>
        <taxon>Metazoa</taxon>
        <taxon>Ecdysozoa</taxon>
        <taxon>Arthropoda</taxon>
        <taxon>Hexapoda</taxon>
        <taxon>Insecta</taxon>
        <taxon>Pterygota</taxon>
        <taxon>Neoptera</taxon>
        <taxon>Endopterygota</taxon>
        <taxon>Lepidoptera</taxon>
        <taxon>Glossata</taxon>
        <taxon>Ditrysia</taxon>
        <taxon>Tineoidea</taxon>
        <taxon>Psychidae</taxon>
        <taxon>Oiketicinae</taxon>
        <taxon>Eumeta</taxon>
    </lineage>
</organism>